<reference evidence="2 3" key="1">
    <citation type="submission" date="2017-04" db="EMBL/GenBank/DDBJ databases">
        <title>Kefir bacterial isolates.</title>
        <authorList>
            <person name="Kim Y."/>
            <person name="Blasche S."/>
            <person name="Patil K.R."/>
        </authorList>
    </citation>
    <scope>NUCLEOTIDE SEQUENCE [LARGE SCALE GENOMIC DNA]</scope>
    <source>
        <strain evidence="2 3">KR-2</strain>
    </source>
</reference>
<dbReference type="InterPro" id="IPR045584">
    <property type="entry name" value="Pilin-like"/>
</dbReference>
<dbReference type="Gene3D" id="3.30.1690.10">
    <property type="entry name" value="TcpA-like pilin"/>
    <property type="match status" value="1"/>
</dbReference>
<gene>
    <name evidence="2" type="ORF">B9K05_12555</name>
</gene>
<keyword evidence="3" id="KW-1185">Reference proteome</keyword>
<name>A0A270B765_9PROT</name>
<organism evidence="2 3">
    <name type="scientific">Acetobacter syzygii</name>
    <dbReference type="NCBI Taxonomy" id="146476"/>
    <lineage>
        <taxon>Bacteria</taxon>
        <taxon>Pseudomonadati</taxon>
        <taxon>Pseudomonadota</taxon>
        <taxon>Alphaproteobacteria</taxon>
        <taxon>Acetobacterales</taxon>
        <taxon>Acetobacteraceae</taxon>
        <taxon>Acetobacter</taxon>
    </lineage>
</organism>
<evidence type="ECO:0000313" key="2">
    <source>
        <dbReference type="EMBL" id="PAL20857.1"/>
    </source>
</evidence>
<comment type="caution">
    <text evidence="2">The sequence shown here is derived from an EMBL/GenBank/DDBJ whole genome shotgun (WGS) entry which is preliminary data.</text>
</comment>
<accession>A0A270B765</accession>
<dbReference type="AlphaFoldDB" id="A0A270B765"/>
<dbReference type="InterPro" id="IPR014911">
    <property type="entry name" value="PilS_N"/>
</dbReference>
<sequence>MALVLWAGYDLLASNAAQKAIAWQSQLTSKIKGVYTGGYSAVNYSGLTNSVAIKAGAVPDGMTTGDGTTLQGPWSDSYATIESANNGMGFQVTWTNVRSKDCATFVNSQSPTSVTIGGTVVNLRATDASTEVANACNAVSGTAVTDITFEYNN</sequence>
<proteinExistence type="predicted"/>
<evidence type="ECO:0000313" key="3">
    <source>
        <dbReference type="Proteomes" id="UP000216033"/>
    </source>
</evidence>
<evidence type="ECO:0000259" key="1">
    <source>
        <dbReference type="Pfam" id="PF08805"/>
    </source>
</evidence>
<protein>
    <recommendedName>
        <fullName evidence="1">Type 4 secretion system PilS N-terminal domain-containing protein</fullName>
    </recommendedName>
</protein>
<feature type="domain" description="Type 4 secretion system PilS N-terminal" evidence="1">
    <location>
        <begin position="26"/>
        <end position="139"/>
    </location>
</feature>
<dbReference type="EMBL" id="NDFP01000018">
    <property type="protein sequence ID" value="PAL20857.1"/>
    <property type="molecule type" value="Genomic_DNA"/>
</dbReference>
<dbReference type="Pfam" id="PF08805">
    <property type="entry name" value="PilS"/>
    <property type="match status" value="1"/>
</dbReference>
<dbReference type="SUPFAM" id="SSF54523">
    <property type="entry name" value="Pili subunits"/>
    <property type="match status" value="1"/>
</dbReference>
<dbReference type="Proteomes" id="UP000216033">
    <property type="component" value="Unassembled WGS sequence"/>
</dbReference>